<keyword evidence="6" id="KW-1003">Cell membrane</keyword>
<comment type="similarity">
    <text evidence="2 17">Belongs to the thymidylate kinase family.</text>
</comment>
<dbReference type="Gene3D" id="3.40.50.300">
    <property type="entry name" value="P-loop containing nucleotide triphosphate hydrolases"/>
    <property type="match status" value="1"/>
</dbReference>
<evidence type="ECO:0000256" key="15">
    <source>
        <dbReference type="ARBA" id="ARBA00048743"/>
    </source>
</evidence>
<evidence type="ECO:0000256" key="7">
    <source>
        <dbReference type="ARBA" id="ARBA00022679"/>
    </source>
</evidence>
<evidence type="ECO:0000313" key="22">
    <source>
        <dbReference type="Proteomes" id="UP000638648"/>
    </source>
</evidence>
<feature type="transmembrane region" description="Helical" evidence="19">
    <location>
        <begin position="201"/>
        <end position="220"/>
    </location>
</feature>
<proteinExistence type="inferred from homology"/>
<evidence type="ECO:0000256" key="6">
    <source>
        <dbReference type="ARBA" id="ARBA00022475"/>
    </source>
</evidence>
<keyword evidence="7 17" id="KW-0808">Transferase</keyword>
<dbReference type="HAMAP" id="MF_00165">
    <property type="entry name" value="Thymidylate_kinase"/>
    <property type="match status" value="1"/>
</dbReference>
<keyword evidence="10 17" id="KW-0547">Nucleotide-binding</keyword>
<evidence type="ECO:0000256" key="4">
    <source>
        <dbReference type="ARBA" id="ARBA00017144"/>
    </source>
</evidence>
<feature type="transmembrane region" description="Helical" evidence="19">
    <location>
        <begin position="320"/>
        <end position="337"/>
    </location>
</feature>
<feature type="transmembrane region" description="Helical" evidence="19">
    <location>
        <begin position="162"/>
        <end position="181"/>
    </location>
</feature>
<dbReference type="Pfam" id="PF05977">
    <property type="entry name" value="MFS_3"/>
    <property type="match status" value="1"/>
</dbReference>
<dbReference type="GO" id="GO:0005524">
    <property type="term" value="F:ATP binding"/>
    <property type="evidence" value="ECO:0007669"/>
    <property type="project" value="UniProtKB-UniRule"/>
</dbReference>
<dbReference type="InterPro" id="IPR010290">
    <property type="entry name" value="TM_effector"/>
</dbReference>
<comment type="subcellular location">
    <subcellularLocation>
        <location evidence="1">Cell membrane</location>
        <topology evidence="1">Multi-pass membrane protein</topology>
    </subcellularLocation>
</comment>
<dbReference type="GO" id="GO:0006235">
    <property type="term" value="P:dTTP biosynthetic process"/>
    <property type="evidence" value="ECO:0007669"/>
    <property type="project" value="UniProtKB-UniRule"/>
</dbReference>
<feature type="transmembrane region" description="Helical" evidence="19">
    <location>
        <begin position="33"/>
        <end position="57"/>
    </location>
</feature>
<evidence type="ECO:0000256" key="8">
    <source>
        <dbReference type="ARBA" id="ARBA00022692"/>
    </source>
</evidence>
<feature type="compositionally biased region" description="Basic and acidic residues" evidence="18">
    <location>
        <begin position="759"/>
        <end position="770"/>
    </location>
</feature>
<dbReference type="Gene3D" id="1.20.1250.20">
    <property type="entry name" value="MFS general substrate transporter like domains"/>
    <property type="match status" value="1"/>
</dbReference>
<feature type="region of interest" description="Disordered" evidence="18">
    <location>
        <begin position="683"/>
        <end position="836"/>
    </location>
</feature>
<organism evidence="21 22">
    <name type="scientific">Actinopolymorpha pittospori</name>
    <dbReference type="NCBI Taxonomy" id="648752"/>
    <lineage>
        <taxon>Bacteria</taxon>
        <taxon>Bacillati</taxon>
        <taxon>Actinomycetota</taxon>
        <taxon>Actinomycetes</taxon>
        <taxon>Propionibacteriales</taxon>
        <taxon>Actinopolymorphaceae</taxon>
        <taxon>Actinopolymorpha</taxon>
    </lineage>
</organism>
<reference evidence="21" key="1">
    <citation type="submission" date="2020-10" db="EMBL/GenBank/DDBJ databases">
        <title>Sequencing the genomes of 1000 actinobacteria strains.</title>
        <authorList>
            <person name="Klenk H.-P."/>
        </authorList>
    </citation>
    <scope>NUCLEOTIDE SEQUENCE</scope>
    <source>
        <strain evidence="21">DSM 45354</strain>
    </source>
</reference>
<dbReference type="EMBL" id="JADBEM010000001">
    <property type="protein sequence ID" value="MBE1606408.1"/>
    <property type="molecule type" value="Genomic_DNA"/>
</dbReference>
<dbReference type="InterPro" id="IPR027417">
    <property type="entry name" value="P-loop_NTPase"/>
</dbReference>
<dbReference type="AlphaFoldDB" id="A0A927RK67"/>
<dbReference type="InterPro" id="IPR018094">
    <property type="entry name" value="Thymidylate_kinase"/>
</dbReference>
<evidence type="ECO:0000256" key="1">
    <source>
        <dbReference type="ARBA" id="ARBA00004651"/>
    </source>
</evidence>
<feature type="compositionally biased region" description="Low complexity" evidence="18">
    <location>
        <begin position="782"/>
        <end position="798"/>
    </location>
</feature>
<dbReference type="PANTHER" id="PTHR43266:SF2">
    <property type="entry name" value="MAJOR FACILITATOR SUPERFAMILY (MFS) PROFILE DOMAIN-CONTAINING PROTEIN"/>
    <property type="match status" value="1"/>
</dbReference>
<evidence type="ECO:0000256" key="19">
    <source>
        <dbReference type="SAM" id="Phobius"/>
    </source>
</evidence>
<evidence type="ECO:0000256" key="14">
    <source>
        <dbReference type="ARBA" id="ARBA00023136"/>
    </source>
</evidence>
<feature type="transmembrane region" description="Helical" evidence="19">
    <location>
        <begin position="421"/>
        <end position="441"/>
    </location>
</feature>
<evidence type="ECO:0000256" key="3">
    <source>
        <dbReference type="ARBA" id="ARBA00012980"/>
    </source>
</evidence>
<keyword evidence="12 17" id="KW-0067">ATP-binding</keyword>
<feature type="domain" description="Thymidylate kinase-like" evidence="20">
    <location>
        <begin position="477"/>
        <end position="665"/>
    </location>
</feature>
<gene>
    <name evidence="17" type="primary">tmk</name>
    <name evidence="21" type="ORF">HEB94_003256</name>
</gene>
<keyword evidence="14 19" id="KW-0472">Membrane</keyword>
<feature type="transmembrane region" description="Helical" evidence="19">
    <location>
        <begin position="69"/>
        <end position="93"/>
    </location>
</feature>
<feature type="compositionally biased region" description="Low complexity" evidence="18">
    <location>
        <begin position="690"/>
        <end position="701"/>
    </location>
</feature>
<evidence type="ECO:0000256" key="17">
    <source>
        <dbReference type="HAMAP-Rule" id="MF_00165"/>
    </source>
</evidence>
<keyword evidence="13 19" id="KW-1133">Transmembrane helix</keyword>
<dbReference type="EC" id="2.7.4.9" evidence="3 17"/>
<evidence type="ECO:0000256" key="10">
    <source>
        <dbReference type="ARBA" id="ARBA00022741"/>
    </source>
</evidence>
<keyword evidence="5" id="KW-0813">Transport</keyword>
<dbReference type="CDD" id="cd06173">
    <property type="entry name" value="MFS_MefA_like"/>
    <property type="match status" value="1"/>
</dbReference>
<dbReference type="GO" id="GO:0006233">
    <property type="term" value="P:dTDP biosynthetic process"/>
    <property type="evidence" value="ECO:0007669"/>
    <property type="project" value="InterPro"/>
</dbReference>
<feature type="compositionally biased region" description="Basic and acidic residues" evidence="18">
    <location>
        <begin position="814"/>
        <end position="836"/>
    </location>
</feature>
<dbReference type="Proteomes" id="UP000638648">
    <property type="component" value="Unassembled WGS sequence"/>
</dbReference>
<dbReference type="Pfam" id="PF02223">
    <property type="entry name" value="Thymidylate_kin"/>
    <property type="match status" value="1"/>
</dbReference>
<feature type="compositionally biased region" description="Low complexity" evidence="18">
    <location>
        <begin position="719"/>
        <end position="747"/>
    </location>
</feature>
<accession>A0A927RK67</accession>
<dbReference type="GO" id="GO:0004798">
    <property type="term" value="F:dTMP kinase activity"/>
    <property type="evidence" value="ECO:0007669"/>
    <property type="project" value="UniProtKB-UniRule"/>
</dbReference>
<dbReference type="RefSeq" id="WP_337917704.1">
    <property type="nucleotide sequence ID" value="NZ_BAABJL010000245.1"/>
</dbReference>
<evidence type="ECO:0000256" key="9">
    <source>
        <dbReference type="ARBA" id="ARBA00022727"/>
    </source>
</evidence>
<name>A0A927RK67_9ACTN</name>
<dbReference type="PANTHER" id="PTHR43266">
    <property type="entry name" value="MACROLIDE-EFFLUX PROTEIN"/>
    <property type="match status" value="1"/>
</dbReference>
<feature type="transmembrane region" description="Helical" evidence="19">
    <location>
        <begin position="343"/>
        <end position="368"/>
    </location>
</feature>
<evidence type="ECO:0000313" key="21">
    <source>
        <dbReference type="EMBL" id="MBE1606408.1"/>
    </source>
</evidence>
<comment type="function">
    <text evidence="16 17">Phosphorylation of dTMP to form dTDP in both de novo and salvage pathways of dTTP synthesis.</text>
</comment>
<evidence type="ECO:0000256" key="13">
    <source>
        <dbReference type="ARBA" id="ARBA00022989"/>
    </source>
</evidence>
<dbReference type="NCBIfam" id="TIGR00041">
    <property type="entry name" value="DTMP_kinase"/>
    <property type="match status" value="1"/>
</dbReference>
<dbReference type="InterPro" id="IPR036259">
    <property type="entry name" value="MFS_trans_sf"/>
</dbReference>
<evidence type="ECO:0000256" key="2">
    <source>
        <dbReference type="ARBA" id="ARBA00009776"/>
    </source>
</evidence>
<evidence type="ECO:0000259" key="20">
    <source>
        <dbReference type="Pfam" id="PF02223"/>
    </source>
</evidence>
<comment type="catalytic activity">
    <reaction evidence="15 17">
        <text>dTMP + ATP = dTDP + ADP</text>
        <dbReference type="Rhea" id="RHEA:13517"/>
        <dbReference type="ChEBI" id="CHEBI:30616"/>
        <dbReference type="ChEBI" id="CHEBI:58369"/>
        <dbReference type="ChEBI" id="CHEBI:63528"/>
        <dbReference type="ChEBI" id="CHEBI:456216"/>
        <dbReference type="EC" id="2.7.4.9"/>
    </reaction>
</comment>
<evidence type="ECO:0000256" key="5">
    <source>
        <dbReference type="ARBA" id="ARBA00022448"/>
    </source>
</evidence>
<dbReference type="FunFam" id="3.40.50.300:FF:000225">
    <property type="entry name" value="Thymidylate kinase"/>
    <property type="match status" value="1"/>
</dbReference>
<dbReference type="GO" id="GO:0005886">
    <property type="term" value="C:plasma membrane"/>
    <property type="evidence" value="ECO:0007669"/>
    <property type="project" value="UniProtKB-SubCell"/>
</dbReference>
<dbReference type="InterPro" id="IPR018095">
    <property type="entry name" value="Thymidylate_kin_CS"/>
</dbReference>
<evidence type="ECO:0000256" key="18">
    <source>
        <dbReference type="SAM" id="MobiDB-lite"/>
    </source>
</evidence>
<comment type="caution">
    <text evidence="21">The sequence shown here is derived from an EMBL/GenBank/DDBJ whole genome shotgun (WGS) entry which is preliminary data.</text>
</comment>
<dbReference type="SUPFAM" id="SSF103473">
    <property type="entry name" value="MFS general substrate transporter"/>
    <property type="match status" value="1"/>
</dbReference>
<feature type="transmembrane region" description="Helical" evidence="19">
    <location>
        <begin position="388"/>
        <end position="409"/>
    </location>
</feature>
<evidence type="ECO:0000256" key="12">
    <source>
        <dbReference type="ARBA" id="ARBA00022840"/>
    </source>
</evidence>
<keyword evidence="22" id="KW-1185">Reference proteome</keyword>
<evidence type="ECO:0000256" key="16">
    <source>
        <dbReference type="ARBA" id="ARBA00057735"/>
    </source>
</evidence>
<feature type="transmembrane region" description="Helical" evidence="19">
    <location>
        <begin position="287"/>
        <end position="308"/>
    </location>
</feature>
<dbReference type="CDD" id="cd01672">
    <property type="entry name" value="TMPK"/>
    <property type="match status" value="1"/>
</dbReference>
<keyword evidence="11 17" id="KW-0418">Kinase</keyword>
<feature type="transmembrane region" description="Helical" evidence="19">
    <location>
        <begin position="254"/>
        <end position="275"/>
    </location>
</feature>
<keyword evidence="9 17" id="KW-0545">Nucleotide biosynthesis</keyword>
<protein>
    <recommendedName>
        <fullName evidence="4 17">Thymidylate kinase</fullName>
        <ecNumber evidence="3 17">2.7.4.9</ecNumber>
    </recommendedName>
    <alternativeName>
        <fullName evidence="17">dTMP kinase</fullName>
    </alternativeName>
</protein>
<feature type="binding site" evidence="17">
    <location>
        <begin position="479"/>
        <end position="486"/>
    </location>
    <ligand>
        <name>ATP</name>
        <dbReference type="ChEBI" id="CHEBI:30616"/>
    </ligand>
</feature>
<keyword evidence="8 19" id="KW-0812">Transmembrane</keyword>
<dbReference type="InterPro" id="IPR039430">
    <property type="entry name" value="Thymidylate_kin-like_dom"/>
</dbReference>
<dbReference type="PROSITE" id="PS01331">
    <property type="entry name" value="THYMIDYLATE_KINASE"/>
    <property type="match status" value="1"/>
</dbReference>
<dbReference type="SUPFAM" id="SSF52540">
    <property type="entry name" value="P-loop containing nucleoside triphosphate hydrolases"/>
    <property type="match status" value="1"/>
</dbReference>
<evidence type="ECO:0000256" key="11">
    <source>
        <dbReference type="ARBA" id="ARBA00022777"/>
    </source>
</evidence>
<sequence>MSERERSTNAGGAGLTDPSFDVRGVLRIKPFRTLWIALGLSSLGDWLGLLALTAMAGQLASGDYRTENFAIAGVLLLRLLPAVVVGPLGGYIADRLDRRWTLVVGDVLRFLLFASIPVVGSLWWLYVATVLIEAISLIWLPAKDAAVPNLVPRDRLAVANQVSMVTTYGSALPAALLFTLLAVVNTSLTRTLHLFSSSVDLALYFNAVTFLVGAIVVARLREVSGRPTTDVAAQEPNVLRSIGEGWKFVASNRLVRGLVIGVVGAFAAGGVVIGLGRTYVTDLGGGAAGYGVVFGALFTGLALGMGVGPRFLAGMSRRRMFGLTLTAAGASLIAVSLFQNLVLVAFCTVLLGAFAGVAWITGYTLLGLEVEDSIRGRTFAFVQSLTKVALAAVLAAAPAVAGSIGAHTISLPGRVTLTYNGAAITFLIAGLAATIFGIVSYRQMDDRHGVSLMRDVRGVFTGHERGVYSRTGLFIALEGGEGAGKSTQATRLARWLEERGHAVTVTHEPGATAVGQELRRILLHGGDDHHISPRTEALLYAADKAEHVESMIGPTLAEGGIVVTDRYVDSTLAYQGGGRDLRQQDMVRLSRWATGGLRPHLTLLLDLPPEVGLGRVGAKRDRLEREPLDFHQRVRQQFLDLAELDPERYAILDATQPVDELARLIRERVEPFLTELEARAREAAEEQAAEEQAAGKKAAGTTVSGTTVSGKKAADHRTPASGAASGDPGEPGAAAPSEAGPEPDAGPTTGRTPPADAPDEGRPGDGRNGTDQDAPDQDAPDQDAPGQDAPDQDGAGQDALDHNATVGGAGQSDSTHHGLLDHHRARERRSSEEAQA</sequence>